<dbReference type="GO" id="GO:0008024">
    <property type="term" value="C:cyclin/CDK positive transcription elongation factor complex"/>
    <property type="evidence" value="ECO:0007669"/>
    <property type="project" value="TreeGrafter"/>
</dbReference>
<dbReference type="InterPro" id="IPR050108">
    <property type="entry name" value="CDK"/>
</dbReference>
<dbReference type="InterPro" id="IPR008271">
    <property type="entry name" value="Ser/Thr_kinase_AS"/>
</dbReference>
<proteinExistence type="inferred from homology"/>
<evidence type="ECO:0000313" key="8">
    <source>
        <dbReference type="EMBL" id="CAE2324287.1"/>
    </source>
</evidence>
<evidence type="ECO:0000259" key="7">
    <source>
        <dbReference type="PROSITE" id="PS50011"/>
    </source>
</evidence>
<evidence type="ECO:0000256" key="5">
    <source>
        <dbReference type="ARBA" id="ARBA00022777"/>
    </source>
</evidence>
<dbReference type="GO" id="GO:0032968">
    <property type="term" value="P:positive regulation of transcription elongation by RNA polymerase II"/>
    <property type="evidence" value="ECO:0007669"/>
    <property type="project" value="TreeGrafter"/>
</dbReference>
<dbReference type="InterPro" id="IPR011009">
    <property type="entry name" value="Kinase-like_dom_sf"/>
</dbReference>
<evidence type="ECO:0000256" key="3">
    <source>
        <dbReference type="ARBA" id="ARBA00022679"/>
    </source>
</evidence>
<dbReference type="PROSITE" id="PS00108">
    <property type="entry name" value="PROTEIN_KINASE_ST"/>
    <property type="match status" value="1"/>
</dbReference>
<keyword evidence="4" id="KW-0547">Nucleotide-binding</keyword>
<dbReference type="InterPro" id="IPR000719">
    <property type="entry name" value="Prot_kinase_dom"/>
</dbReference>
<protein>
    <recommendedName>
        <fullName evidence="7">Protein kinase domain-containing protein</fullName>
    </recommendedName>
</protein>
<evidence type="ECO:0000256" key="1">
    <source>
        <dbReference type="ARBA" id="ARBA00006485"/>
    </source>
</evidence>
<dbReference type="SUPFAM" id="SSF56112">
    <property type="entry name" value="Protein kinase-like (PK-like)"/>
    <property type="match status" value="1"/>
</dbReference>
<name>A0A6U3BXG2_9EUKA</name>
<evidence type="ECO:0000313" key="9">
    <source>
        <dbReference type="EMBL" id="CAE2324295.1"/>
    </source>
</evidence>
<keyword evidence="3" id="KW-0808">Transferase</keyword>
<keyword evidence="2" id="KW-0723">Serine/threonine-protein kinase</keyword>
<keyword evidence="5" id="KW-0418">Kinase</keyword>
<dbReference type="GO" id="GO:0005524">
    <property type="term" value="F:ATP binding"/>
    <property type="evidence" value="ECO:0007669"/>
    <property type="project" value="UniProtKB-KW"/>
</dbReference>
<dbReference type="SMART" id="SM00220">
    <property type="entry name" value="S_TKc"/>
    <property type="match status" value="1"/>
</dbReference>
<feature type="domain" description="Protein kinase" evidence="7">
    <location>
        <begin position="1"/>
        <end position="206"/>
    </location>
</feature>
<dbReference type="Pfam" id="PF00069">
    <property type="entry name" value="Pkinase"/>
    <property type="match status" value="1"/>
</dbReference>
<organism evidence="8">
    <name type="scientific">Paramoeba aestuarina</name>
    <dbReference type="NCBI Taxonomy" id="180227"/>
    <lineage>
        <taxon>Eukaryota</taxon>
        <taxon>Amoebozoa</taxon>
        <taxon>Discosea</taxon>
        <taxon>Flabellinia</taxon>
        <taxon>Dactylopodida</taxon>
        <taxon>Paramoebidae</taxon>
        <taxon>Paramoeba</taxon>
    </lineage>
</organism>
<dbReference type="EMBL" id="HBKR01029498">
    <property type="protein sequence ID" value="CAE2324297.1"/>
    <property type="molecule type" value="Transcribed_RNA"/>
</dbReference>
<evidence type="ECO:0000256" key="4">
    <source>
        <dbReference type="ARBA" id="ARBA00022741"/>
    </source>
</evidence>
<evidence type="ECO:0000256" key="6">
    <source>
        <dbReference type="ARBA" id="ARBA00022840"/>
    </source>
</evidence>
<dbReference type="PANTHER" id="PTHR24056:SF497">
    <property type="entry name" value="CYCLIN-DEPENDENT SERINE_THREONINE-PROTEIN KINASE DDB_G0278487-RELATED"/>
    <property type="match status" value="1"/>
</dbReference>
<dbReference type="PANTHER" id="PTHR24056">
    <property type="entry name" value="CELL DIVISION PROTEIN KINASE"/>
    <property type="match status" value="1"/>
</dbReference>
<evidence type="ECO:0000256" key="2">
    <source>
        <dbReference type="ARBA" id="ARBA00022527"/>
    </source>
</evidence>
<gene>
    <name evidence="8" type="ORF">NAES01612_LOCUS19306</name>
    <name evidence="9" type="ORF">NAES01612_LOCUS19308</name>
    <name evidence="10" type="ORF">NAES01612_LOCUS19309</name>
</gene>
<accession>A0A6U3BXG2</accession>
<dbReference type="EMBL" id="HBKR01029495">
    <property type="protein sequence ID" value="CAE2324287.1"/>
    <property type="molecule type" value="Transcribed_RNA"/>
</dbReference>
<reference evidence="8" key="1">
    <citation type="submission" date="2021-01" db="EMBL/GenBank/DDBJ databases">
        <authorList>
            <person name="Corre E."/>
            <person name="Pelletier E."/>
            <person name="Niang G."/>
            <person name="Scheremetjew M."/>
            <person name="Finn R."/>
            <person name="Kale V."/>
            <person name="Holt S."/>
            <person name="Cochrane G."/>
            <person name="Meng A."/>
            <person name="Brown T."/>
            <person name="Cohen L."/>
        </authorList>
    </citation>
    <scope>NUCLEOTIDE SEQUENCE</scope>
    <source>
        <strain evidence="8">SoJaBio B1-5/56/2</strain>
    </source>
</reference>
<dbReference type="GO" id="GO:0030332">
    <property type="term" value="F:cyclin binding"/>
    <property type="evidence" value="ECO:0007669"/>
    <property type="project" value="TreeGrafter"/>
</dbReference>
<comment type="similarity">
    <text evidence="1">Belongs to the protein kinase superfamily. CMGC Ser/Thr protein kinase family. CDC2/CDKX subfamily.</text>
</comment>
<dbReference type="FunFam" id="1.10.510.10:FF:000624">
    <property type="entry name" value="Mitogen-activated protein kinase"/>
    <property type="match status" value="1"/>
</dbReference>
<dbReference type="PROSITE" id="PS50011">
    <property type="entry name" value="PROTEIN_KINASE_DOM"/>
    <property type="match status" value="1"/>
</dbReference>
<dbReference type="Gene3D" id="1.10.510.10">
    <property type="entry name" value="Transferase(Phosphotransferase) domain 1"/>
    <property type="match status" value="1"/>
</dbReference>
<sequence length="279" mass="31739">MSNDLSGIIASFSPDRLSLRIIKCYLRQLFEALIDVHSRGLMHLDIKSANILLNDSGQLFLADLGFMTHKDQPLRNNVVTRWYKPPELLLGSTSYGPEVDMWGVGCVFFEMLTTCAPFPGDDEKDQLSRIMNLCGSEGLYQSPTLSSLPLANRARHIFPEPKPSRLRERLQPLNLPCEALDLLCRLLSVDPADRLTAEEAFDHDFFYTGVDPARENEIPVFPFSVHEFEVSKRQQQRIALQRSLRIPSRINSTSCDNTRVAWKKESLSHSSSGRLYFHN</sequence>
<dbReference type="AlphaFoldDB" id="A0A6U3BXG2"/>
<evidence type="ECO:0000313" key="10">
    <source>
        <dbReference type="EMBL" id="CAE2324297.1"/>
    </source>
</evidence>
<keyword evidence="6" id="KW-0067">ATP-binding</keyword>
<dbReference type="GO" id="GO:0008353">
    <property type="term" value="F:RNA polymerase II CTD heptapeptide repeat kinase activity"/>
    <property type="evidence" value="ECO:0007669"/>
    <property type="project" value="TreeGrafter"/>
</dbReference>
<dbReference type="EMBL" id="HBKR01029497">
    <property type="protein sequence ID" value="CAE2324295.1"/>
    <property type="molecule type" value="Transcribed_RNA"/>
</dbReference>